<evidence type="ECO:0000313" key="2">
    <source>
        <dbReference type="Proteomes" id="UP000001072"/>
    </source>
</evidence>
<dbReference type="Proteomes" id="UP000001072">
    <property type="component" value="Unassembled WGS sequence"/>
</dbReference>
<gene>
    <name evidence="1" type="ORF">MELLADRAFT_108129</name>
</gene>
<proteinExistence type="predicted"/>
<reference evidence="2" key="1">
    <citation type="journal article" date="2011" name="Proc. Natl. Acad. Sci. U.S.A.">
        <title>Obligate biotrophy features unraveled by the genomic analysis of rust fungi.</title>
        <authorList>
            <person name="Duplessis S."/>
            <person name="Cuomo C.A."/>
            <person name="Lin Y.-C."/>
            <person name="Aerts A."/>
            <person name="Tisserant E."/>
            <person name="Veneault-Fourrey C."/>
            <person name="Joly D.L."/>
            <person name="Hacquard S."/>
            <person name="Amselem J."/>
            <person name="Cantarel B.L."/>
            <person name="Chiu R."/>
            <person name="Coutinho P.M."/>
            <person name="Feau N."/>
            <person name="Field M."/>
            <person name="Frey P."/>
            <person name="Gelhaye E."/>
            <person name="Goldberg J."/>
            <person name="Grabherr M.G."/>
            <person name="Kodira C.D."/>
            <person name="Kohler A."/>
            <person name="Kuees U."/>
            <person name="Lindquist E.A."/>
            <person name="Lucas S.M."/>
            <person name="Mago R."/>
            <person name="Mauceli E."/>
            <person name="Morin E."/>
            <person name="Murat C."/>
            <person name="Pangilinan J.L."/>
            <person name="Park R."/>
            <person name="Pearson M."/>
            <person name="Quesneville H."/>
            <person name="Rouhier N."/>
            <person name="Sakthikumar S."/>
            <person name="Salamov A.A."/>
            <person name="Schmutz J."/>
            <person name="Selles B."/>
            <person name="Shapiro H."/>
            <person name="Tanguay P."/>
            <person name="Tuskan G.A."/>
            <person name="Henrissat B."/>
            <person name="Van de Peer Y."/>
            <person name="Rouze P."/>
            <person name="Ellis J.G."/>
            <person name="Dodds P.N."/>
            <person name="Schein J.E."/>
            <person name="Zhong S."/>
            <person name="Hamelin R.C."/>
            <person name="Grigoriev I.V."/>
            <person name="Szabo L.J."/>
            <person name="Martin F."/>
        </authorList>
    </citation>
    <scope>NUCLEOTIDE SEQUENCE [LARGE SCALE GENOMIC DNA]</scope>
    <source>
        <strain evidence="2">98AG31 / pathotype 3-4-7</strain>
    </source>
</reference>
<dbReference type="HOGENOM" id="CLU_1525494_0_0_1"/>
<dbReference type="InParanoid" id="F4RS23"/>
<keyword evidence="2" id="KW-1185">Reference proteome</keyword>
<dbReference type="KEGG" id="mlr:MELLADRAFT_108129"/>
<dbReference type="VEuPathDB" id="FungiDB:MELLADRAFT_108129"/>
<dbReference type="GeneID" id="18923382"/>
<dbReference type="OrthoDB" id="2500742at2759"/>
<sequence>MENCSNKSTLFLTSAFIGLLIATHACATVLMPRQMIAAQANTRMMSEGCPNHGGAQTACSVVSGNWSTKSYNCPKSTISAAALMTVTDAILIDTKNAKKVTTWPGFPTTCKGEKYYVDHGSWTLFYSVAATCQCKDDVTPDCNGATGLSEKACNIASFDLCGLIEKDNPSVPCTAA</sequence>
<protein>
    <submittedName>
        <fullName evidence="1">Secreted protein</fullName>
    </submittedName>
</protein>
<name>F4RS23_MELLP</name>
<evidence type="ECO:0000313" key="1">
    <source>
        <dbReference type="EMBL" id="EGG04781.1"/>
    </source>
</evidence>
<dbReference type="AlphaFoldDB" id="F4RS23"/>
<accession>F4RS23</accession>
<organism evidence="2">
    <name type="scientific">Melampsora larici-populina (strain 98AG31 / pathotype 3-4-7)</name>
    <name type="common">Poplar leaf rust fungus</name>
    <dbReference type="NCBI Taxonomy" id="747676"/>
    <lineage>
        <taxon>Eukaryota</taxon>
        <taxon>Fungi</taxon>
        <taxon>Dikarya</taxon>
        <taxon>Basidiomycota</taxon>
        <taxon>Pucciniomycotina</taxon>
        <taxon>Pucciniomycetes</taxon>
        <taxon>Pucciniales</taxon>
        <taxon>Melampsoraceae</taxon>
        <taxon>Melampsora</taxon>
    </lineage>
</organism>
<dbReference type="EMBL" id="GL883116">
    <property type="protein sequence ID" value="EGG04781.1"/>
    <property type="molecule type" value="Genomic_DNA"/>
</dbReference>
<dbReference type="RefSeq" id="XP_007411872.1">
    <property type="nucleotide sequence ID" value="XM_007411810.1"/>
</dbReference>